<keyword evidence="2" id="KW-1185">Reference proteome</keyword>
<reference evidence="1 2" key="1">
    <citation type="submission" date="2021-10" db="EMBL/GenBank/DDBJ databases">
        <title>Anaerobic single-cell dispensing facilitates the cultivation of human gut bacteria.</title>
        <authorList>
            <person name="Afrizal A."/>
        </authorList>
    </citation>
    <scope>NUCLEOTIDE SEQUENCE [LARGE SCALE GENOMIC DNA]</scope>
    <source>
        <strain evidence="1 2">CLA-AA-H232</strain>
    </source>
</reference>
<gene>
    <name evidence="1" type="ORF">LKE05_10335</name>
</gene>
<dbReference type="AlphaFoldDB" id="A0AAE3E041"/>
<evidence type="ECO:0000313" key="2">
    <source>
        <dbReference type="Proteomes" id="UP001198242"/>
    </source>
</evidence>
<comment type="caution">
    <text evidence="1">The sequence shown here is derived from an EMBL/GenBank/DDBJ whole genome shotgun (WGS) entry which is preliminary data.</text>
</comment>
<name>A0AAE3E041_9FIRM</name>
<sequence length="155" mass="19115">MIKFIEKERYYDDSPYTGSCYYYPTYMVKDRKEFFVFNRRDPDDEWKIKEDEKRKNQLIENEGKYFKFNGFYDNPLEMLKKIIERKHHFTTPKNMYYGNLDTYRYIDFHGNRNEVSAAFHYRIYDIELACIIQKVVKLINSEDWSMAKVILNKKQ</sequence>
<dbReference type="Proteomes" id="UP001198242">
    <property type="component" value="Unassembled WGS sequence"/>
</dbReference>
<proteinExistence type="predicted"/>
<dbReference type="EMBL" id="JAJEQM010000014">
    <property type="protein sequence ID" value="MCC2211183.1"/>
    <property type="molecule type" value="Genomic_DNA"/>
</dbReference>
<accession>A0AAE3E041</accession>
<organism evidence="1 2">
    <name type="scientific">Hominilimicola fabiformis</name>
    <dbReference type="NCBI Taxonomy" id="2885356"/>
    <lineage>
        <taxon>Bacteria</taxon>
        <taxon>Bacillati</taxon>
        <taxon>Bacillota</taxon>
        <taxon>Clostridia</taxon>
        <taxon>Eubacteriales</taxon>
        <taxon>Oscillospiraceae</taxon>
        <taxon>Hominilimicola</taxon>
    </lineage>
</organism>
<dbReference type="RefSeq" id="WP_308456795.1">
    <property type="nucleotide sequence ID" value="NZ_JAJEQM010000014.1"/>
</dbReference>
<protein>
    <submittedName>
        <fullName evidence="1">Uncharacterized protein</fullName>
    </submittedName>
</protein>
<evidence type="ECO:0000313" key="1">
    <source>
        <dbReference type="EMBL" id="MCC2211183.1"/>
    </source>
</evidence>